<feature type="region of interest" description="Disordered" evidence="1">
    <location>
        <begin position="1"/>
        <end position="94"/>
    </location>
</feature>
<dbReference type="InterPro" id="IPR041679">
    <property type="entry name" value="DNA2/NAM7-like_C"/>
</dbReference>
<dbReference type="CDD" id="cd18808">
    <property type="entry name" value="SF1_C_Upf1"/>
    <property type="match status" value="1"/>
</dbReference>
<evidence type="ECO:0000313" key="6">
    <source>
        <dbReference type="Proteomes" id="UP001165085"/>
    </source>
</evidence>
<dbReference type="CDD" id="cd17935">
    <property type="entry name" value="EEXXQc_AQR"/>
    <property type="match status" value="1"/>
</dbReference>
<feature type="compositionally biased region" description="Basic residues" evidence="1">
    <location>
        <begin position="1"/>
        <end position="10"/>
    </location>
</feature>
<feature type="domain" description="DNA2/NAM7 helicase helicase" evidence="2">
    <location>
        <begin position="733"/>
        <end position="1029"/>
    </location>
</feature>
<dbReference type="SUPFAM" id="SSF52540">
    <property type="entry name" value="P-loop containing nucleoside triphosphate hydrolases"/>
    <property type="match status" value="1"/>
</dbReference>
<comment type="caution">
    <text evidence="5">The sequence shown here is derived from an EMBL/GenBank/DDBJ whole genome shotgun (WGS) entry which is preliminary data.</text>
</comment>
<feature type="compositionally biased region" description="Polar residues" evidence="1">
    <location>
        <begin position="63"/>
        <end position="72"/>
    </location>
</feature>
<feature type="domain" description="DNA2/NAM7 helicase-like C-terminal" evidence="3">
    <location>
        <begin position="1038"/>
        <end position="1228"/>
    </location>
</feature>
<feature type="compositionally biased region" description="Low complexity" evidence="1">
    <location>
        <begin position="42"/>
        <end position="53"/>
    </location>
</feature>
<dbReference type="EMBL" id="BRXY01000205">
    <property type="protein sequence ID" value="GMH77200.1"/>
    <property type="molecule type" value="Genomic_DNA"/>
</dbReference>
<organism evidence="5 6">
    <name type="scientific">Triparma strigata</name>
    <dbReference type="NCBI Taxonomy" id="1606541"/>
    <lineage>
        <taxon>Eukaryota</taxon>
        <taxon>Sar</taxon>
        <taxon>Stramenopiles</taxon>
        <taxon>Ochrophyta</taxon>
        <taxon>Bolidophyceae</taxon>
        <taxon>Parmales</taxon>
        <taxon>Triparmaceae</taxon>
        <taxon>Triparma</taxon>
    </lineage>
</organism>
<dbReference type="Pfam" id="PF13087">
    <property type="entry name" value="AAA_12"/>
    <property type="match status" value="1"/>
</dbReference>
<evidence type="ECO:0000259" key="3">
    <source>
        <dbReference type="Pfam" id="PF13087"/>
    </source>
</evidence>
<evidence type="ECO:0008006" key="7">
    <source>
        <dbReference type="Google" id="ProtNLM"/>
    </source>
</evidence>
<evidence type="ECO:0000256" key="1">
    <source>
        <dbReference type="SAM" id="MobiDB-lite"/>
    </source>
</evidence>
<dbReference type="GO" id="GO:0004386">
    <property type="term" value="F:helicase activity"/>
    <property type="evidence" value="ECO:0007669"/>
    <property type="project" value="InterPro"/>
</dbReference>
<dbReference type="OrthoDB" id="1879at2759"/>
<protein>
    <recommendedName>
        <fullName evidence="7">P-loop containing nucleoside triphosphate hydrolase protein</fullName>
    </recommendedName>
</protein>
<evidence type="ECO:0000259" key="2">
    <source>
        <dbReference type="Pfam" id="PF13086"/>
    </source>
</evidence>
<dbReference type="GO" id="GO:0071013">
    <property type="term" value="C:catalytic step 2 spliceosome"/>
    <property type="evidence" value="ECO:0007669"/>
    <property type="project" value="TreeGrafter"/>
</dbReference>
<dbReference type="InterPro" id="IPR045055">
    <property type="entry name" value="DNA2/NAM7-like"/>
</dbReference>
<proteinExistence type="predicted"/>
<dbReference type="PANTHER" id="PTHR10887:SF5">
    <property type="entry name" value="RNA HELICASE AQUARIUS"/>
    <property type="match status" value="1"/>
</dbReference>
<sequence>MPPRRGKKAAPKAAPKTKAPAKGSAKGKGQSKRSAEADDEPSSNASSNASSKPNPKRSKQAAPKSTKSTKLTKQAHKPKTPLTVDQIHDKLGDDDNSEELMAELSLSNYLENELYPKVKSKKSLDEKTLKVISAILGYTLANAPSPPQLLSFLDSSAPASLVSDIVLSVIPSPPLLSHLLRTSYTADEHNVPVRAALAETFDAVLSHIAPSILEYFLAKGLVPEPKPANKLSSAFHSSVSSFVSSGCVDASFISLFSTLQMTPSFSSISKAYCTALNITVKVQSLEPLPGAYDVYTLQRIGFKYYPEKLTRLGLMGRITGLEKELSLLDVEELSGLGSRLRLISPEATFEKEELLEIFMHTFDPSAKPPARSIYPTVGDLSGEPTLPYLPTQYVDLKHYIDVNYKAYEQEYWYDLKSDMANHVQRTQPRAVYGNAADGMSDEVEAKVEFGGWSRYVTPSKDFKVTKVGRPRLGRVEPDTVEATIAVDLAQYNFQMRAEWDDGWHDGYVYLINVSASKVADPEKVVKDPTIKDIGVERVRGAKVIGVTDVDGNPVGNRWDDEKQKKQPVSSVRYVRLELSAAQFHLDTIKNSLFIYKEFNLLMRRDGVNNNHPSILATLNQITSEVEEGNLLPPWLHDVFLGYGNVDDASYTGAKMKRYAEITPGVTKPSDFIDFGTAFKSLEHLKASFSGLKVSATGSGAGYSLRVNDGKKTVEAKLYETKETPAVPEFTPVQISAIRSGLNPGLTMVVGPPGTGKTDTAVSIITNLFRSFPSQRTLLVTHSNAALNDLFEKIMATRVVDERYMIRLGSGEKDLNIESTHDFTKQGRVRYTLEKREKSLMEVQSLSESLGVSNVLERGPGGLSSYTCETAMLFYTHHIQARIQMFHSKLKGKEGTAASLFPFGAFFNGEAVKTVDDAKALFEKLTAIFDEVEDFRAFELLRSMGKRTDYLMTKQAKIVACTVTHAALARQRLVELGFTYDSIVVEEAGQMLEVENFVPLLLQKNAGGGNRLKRVCLFGDHHQLPPIIKNRDLSTKANMDMSFFTRMIRLGIKHYTLDSQGRAREEMSKLYGWRYGGLASLNCVKEGRYLKANAGLVHDFQIVDVEDYEGRGEHAPTPHYIQNLGEAEYVVAMFQYMVLIGYDPKRISILTTYNGQKDLIRDVLQSRCRNRIFGELPSVSTVDKYQGQQNDFVLLSLVRTKHIGHLRDVRRLVVALSRAKLGLYVFCRKANFERCSDLKESLDVLGSKGDGKLELVMGEGYGAVERASGEEVEEGKKYVCEKLEDLGKVVHSLQAQVLQQQS</sequence>
<dbReference type="FunFam" id="3.40.50.300:FF:002863">
    <property type="entry name" value="Pre-mRNA-splicing factor cwf11"/>
    <property type="match status" value="1"/>
</dbReference>
<evidence type="ECO:0000313" key="5">
    <source>
        <dbReference type="EMBL" id="GMH77200.1"/>
    </source>
</evidence>
<dbReference type="Gene3D" id="3.40.50.300">
    <property type="entry name" value="P-loop containing nucleotide triphosphate hydrolases"/>
    <property type="match status" value="2"/>
</dbReference>
<name>A0A9W7B0A9_9STRA</name>
<reference evidence="6" key="1">
    <citation type="journal article" date="2023" name="Commun. Biol.">
        <title>Genome analysis of Parmales, the sister group of diatoms, reveals the evolutionary specialization of diatoms from phago-mixotrophs to photoautotrophs.</title>
        <authorList>
            <person name="Ban H."/>
            <person name="Sato S."/>
            <person name="Yoshikawa S."/>
            <person name="Yamada K."/>
            <person name="Nakamura Y."/>
            <person name="Ichinomiya M."/>
            <person name="Sato N."/>
            <person name="Blanc-Mathieu R."/>
            <person name="Endo H."/>
            <person name="Kuwata A."/>
            <person name="Ogata H."/>
        </authorList>
    </citation>
    <scope>NUCLEOTIDE SEQUENCE [LARGE SCALE GENOMIC DNA]</scope>
    <source>
        <strain evidence="6">NIES 3701</strain>
    </source>
</reference>
<keyword evidence="6" id="KW-1185">Reference proteome</keyword>
<dbReference type="InterPro" id="IPR047187">
    <property type="entry name" value="SF1_C_Upf1"/>
</dbReference>
<gene>
    <name evidence="5" type="ORF">TrST_g6535</name>
</gene>
<evidence type="ECO:0000259" key="4">
    <source>
        <dbReference type="Pfam" id="PF21143"/>
    </source>
</evidence>
<dbReference type="Proteomes" id="UP001165085">
    <property type="component" value="Unassembled WGS sequence"/>
</dbReference>
<dbReference type="GO" id="GO:0003729">
    <property type="term" value="F:mRNA binding"/>
    <property type="evidence" value="ECO:0007669"/>
    <property type="project" value="TreeGrafter"/>
</dbReference>
<dbReference type="PANTHER" id="PTHR10887">
    <property type="entry name" value="DNA2/NAM7 HELICASE FAMILY"/>
    <property type="match status" value="1"/>
</dbReference>
<dbReference type="InterPro" id="IPR027417">
    <property type="entry name" value="P-loop_NTPase"/>
</dbReference>
<dbReference type="InterPro" id="IPR048966">
    <property type="entry name" value="Aquarius_b-barrel"/>
</dbReference>
<dbReference type="Pfam" id="PF13086">
    <property type="entry name" value="AAA_11"/>
    <property type="match status" value="1"/>
</dbReference>
<accession>A0A9W7B0A9</accession>
<feature type="domain" description="RNA helicase aquarius beta-barrel" evidence="4">
    <location>
        <begin position="444"/>
        <end position="604"/>
    </location>
</feature>
<feature type="compositionally biased region" description="Low complexity" evidence="1">
    <location>
        <begin position="11"/>
        <end position="28"/>
    </location>
</feature>
<dbReference type="Pfam" id="PF21143">
    <property type="entry name" value="Aquarius_N_2nd"/>
    <property type="match status" value="1"/>
</dbReference>
<dbReference type="InterPro" id="IPR041677">
    <property type="entry name" value="DNA2/NAM7_AAA_11"/>
</dbReference>